<gene>
    <name evidence="1" type="ORF">TTHERM_001046821</name>
</gene>
<reference evidence="2" key="1">
    <citation type="journal article" date="2006" name="PLoS Biol.">
        <title>Macronuclear genome sequence of the ciliate Tetrahymena thermophila, a model eukaryote.</title>
        <authorList>
            <person name="Eisen J.A."/>
            <person name="Coyne R.S."/>
            <person name="Wu M."/>
            <person name="Wu D."/>
            <person name="Thiagarajan M."/>
            <person name="Wortman J.R."/>
            <person name="Badger J.H."/>
            <person name="Ren Q."/>
            <person name="Amedeo P."/>
            <person name="Jones K.M."/>
            <person name="Tallon L.J."/>
            <person name="Delcher A.L."/>
            <person name="Salzberg S.L."/>
            <person name="Silva J.C."/>
            <person name="Haas B.J."/>
            <person name="Majoros W.H."/>
            <person name="Farzad M."/>
            <person name="Carlton J.M."/>
            <person name="Smith R.K. Jr."/>
            <person name="Garg J."/>
            <person name="Pearlman R.E."/>
            <person name="Karrer K.M."/>
            <person name="Sun L."/>
            <person name="Manning G."/>
            <person name="Elde N.C."/>
            <person name="Turkewitz A.P."/>
            <person name="Asai D.J."/>
            <person name="Wilkes D.E."/>
            <person name="Wang Y."/>
            <person name="Cai H."/>
            <person name="Collins K."/>
            <person name="Stewart B.A."/>
            <person name="Lee S.R."/>
            <person name="Wilamowska K."/>
            <person name="Weinberg Z."/>
            <person name="Ruzzo W.L."/>
            <person name="Wloga D."/>
            <person name="Gaertig J."/>
            <person name="Frankel J."/>
            <person name="Tsao C.-C."/>
            <person name="Gorovsky M.A."/>
            <person name="Keeling P.J."/>
            <person name="Waller R.F."/>
            <person name="Patron N.J."/>
            <person name="Cherry J.M."/>
            <person name="Stover N.A."/>
            <person name="Krieger C.J."/>
            <person name="del Toro C."/>
            <person name="Ryder H.F."/>
            <person name="Williamson S.C."/>
            <person name="Barbeau R.A."/>
            <person name="Hamilton E.P."/>
            <person name="Orias E."/>
        </authorList>
    </citation>
    <scope>NUCLEOTIDE SEQUENCE [LARGE SCALE GENOMIC DNA]</scope>
    <source>
        <strain evidence="2">SB210</strain>
    </source>
</reference>
<dbReference type="RefSeq" id="XP_012653561.1">
    <property type="nucleotide sequence ID" value="XM_012798107.1"/>
</dbReference>
<dbReference type="EMBL" id="GG662659">
    <property type="protein sequence ID" value="EWS73893.1"/>
    <property type="molecule type" value="Genomic_DNA"/>
</dbReference>
<protein>
    <submittedName>
        <fullName evidence="1">Uncharacterized protein</fullName>
    </submittedName>
</protein>
<accession>W7XBU1</accession>
<name>W7XBU1_TETTS</name>
<evidence type="ECO:0000313" key="1">
    <source>
        <dbReference type="EMBL" id="EWS73893.1"/>
    </source>
</evidence>
<dbReference type="GeneID" id="24441532"/>
<organism evidence="1 2">
    <name type="scientific">Tetrahymena thermophila (strain SB210)</name>
    <dbReference type="NCBI Taxonomy" id="312017"/>
    <lineage>
        <taxon>Eukaryota</taxon>
        <taxon>Sar</taxon>
        <taxon>Alveolata</taxon>
        <taxon>Ciliophora</taxon>
        <taxon>Intramacronucleata</taxon>
        <taxon>Oligohymenophorea</taxon>
        <taxon>Hymenostomatida</taxon>
        <taxon>Tetrahymenina</taxon>
        <taxon>Tetrahymenidae</taxon>
        <taxon>Tetrahymena</taxon>
    </lineage>
</organism>
<dbReference type="AlphaFoldDB" id="W7XBU1"/>
<sequence>MKIIIEKDKTIIISYQLLQFHQKNIYLLISIIYDNAAQIFQKGFYELKKLKTFVNLTKKKVKMQINLIILRIEQIGLYLKIKKQITNWQFTTIFLEQEYSKQFLKSFNSLYFIAQDTLKLVWLKFLKLSKCFSLACISINKYHFLKEEFFVQQIINLQIWLSLIIKKVDLRLIQIKNLLKPLLYIEQQIQWTQSLKIQNRYYFVNQITKNQKKGQETIQIKKVFNSSQLSNILFDISYESNQYEQCYTNKNN</sequence>
<proteinExistence type="predicted"/>
<evidence type="ECO:0000313" key="2">
    <source>
        <dbReference type="Proteomes" id="UP000009168"/>
    </source>
</evidence>
<dbReference type="InParanoid" id="W7XBU1"/>
<dbReference type="Proteomes" id="UP000009168">
    <property type="component" value="Unassembled WGS sequence"/>
</dbReference>
<keyword evidence="2" id="KW-1185">Reference proteome</keyword>
<dbReference type="KEGG" id="tet:TTHERM_001046821"/>